<protein>
    <submittedName>
        <fullName evidence="2">Helix-turn-helix protein</fullName>
    </submittedName>
</protein>
<dbReference type="InterPro" id="IPR043917">
    <property type="entry name" value="DUF5753"/>
</dbReference>
<dbReference type="EMBL" id="SHKY01000001">
    <property type="protein sequence ID" value="RZU52115.1"/>
    <property type="molecule type" value="Genomic_DNA"/>
</dbReference>
<gene>
    <name evidence="2" type="ORF">EV385_3956</name>
</gene>
<reference evidence="2 3" key="1">
    <citation type="submission" date="2019-02" db="EMBL/GenBank/DDBJ databases">
        <title>Sequencing the genomes of 1000 actinobacteria strains.</title>
        <authorList>
            <person name="Klenk H.-P."/>
        </authorList>
    </citation>
    <scope>NUCLEOTIDE SEQUENCE [LARGE SCALE GENOMIC DNA]</scope>
    <source>
        <strain evidence="2 3">DSM 45162</strain>
    </source>
</reference>
<dbReference type="InterPro" id="IPR010982">
    <property type="entry name" value="Lambda_DNA-bd_dom_sf"/>
</dbReference>
<evidence type="ECO:0000259" key="1">
    <source>
        <dbReference type="PROSITE" id="PS50943"/>
    </source>
</evidence>
<dbReference type="Pfam" id="PF19054">
    <property type="entry name" value="DUF5753"/>
    <property type="match status" value="1"/>
</dbReference>
<accession>A0A4Q7ZNZ0</accession>
<proteinExistence type="predicted"/>
<dbReference type="PROSITE" id="PS50943">
    <property type="entry name" value="HTH_CROC1"/>
    <property type="match status" value="1"/>
</dbReference>
<dbReference type="OrthoDB" id="3422637at2"/>
<dbReference type="Pfam" id="PF13560">
    <property type="entry name" value="HTH_31"/>
    <property type="match status" value="1"/>
</dbReference>
<name>A0A4Q7ZNZ0_9ACTN</name>
<dbReference type="SUPFAM" id="SSF47413">
    <property type="entry name" value="lambda repressor-like DNA-binding domains"/>
    <property type="match status" value="1"/>
</dbReference>
<dbReference type="SMART" id="SM00530">
    <property type="entry name" value="HTH_XRE"/>
    <property type="match status" value="1"/>
</dbReference>
<evidence type="ECO:0000313" key="2">
    <source>
        <dbReference type="EMBL" id="RZU52115.1"/>
    </source>
</evidence>
<evidence type="ECO:0000313" key="3">
    <source>
        <dbReference type="Proteomes" id="UP000292564"/>
    </source>
</evidence>
<dbReference type="Proteomes" id="UP000292564">
    <property type="component" value="Unassembled WGS sequence"/>
</dbReference>
<dbReference type="AlphaFoldDB" id="A0A4Q7ZNZ0"/>
<feature type="domain" description="HTH cro/C1-type" evidence="1">
    <location>
        <begin position="16"/>
        <end position="69"/>
    </location>
</feature>
<keyword evidence="3" id="KW-1185">Reference proteome</keyword>
<dbReference type="InterPro" id="IPR001387">
    <property type="entry name" value="Cro/C1-type_HTH"/>
</dbReference>
<dbReference type="GO" id="GO:0003677">
    <property type="term" value="F:DNA binding"/>
    <property type="evidence" value="ECO:0007669"/>
    <property type="project" value="InterPro"/>
</dbReference>
<dbReference type="Gene3D" id="1.10.260.40">
    <property type="entry name" value="lambda repressor-like DNA-binding domains"/>
    <property type="match status" value="1"/>
</dbReference>
<sequence>MAEVSESASSFLVNELRRSRSAAGLSQEDLGKAINYSSSLVSAVENGQRPPTRDYLAGVDRALDTGGLFQRLLDNLVRTDQSPVWFRDWLVFEREATLVRWFDPSIVPGLLQTEDYARAIFAGSRLIDDEEVERRVVARLERQEVLRAPRPPHLLAIIDEGTLRRPVGSPETMAAQCEHLLRCADRSTIQINVVPAAAGAYAGLAGPFVISKGDEFEVAMMDTPWPVQVLHRRDAVDSLIKRWEAIRGEALPRMQSIGLIKEVLARWQT</sequence>
<organism evidence="2 3">
    <name type="scientific">Krasilnikovia cinnamomea</name>
    <dbReference type="NCBI Taxonomy" id="349313"/>
    <lineage>
        <taxon>Bacteria</taxon>
        <taxon>Bacillati</taxon>
        <taxon>Actinomycetota</taxon>
        <taxon>Actinomycetes</taxon>
        <taxon>Micromonosporales</taxon>
        <taxon>Micromonosporaceae</taxon>
        <taxon>Krasilnikovia</taxon>
    </lineage>
</organism>
<comment type="caution">
    <text evidence="2">The sequence shown here is derived from an EMBL/GenBank/DDBJ whole genome shotgun (WGS) entry which is preliminary data.</text>
</comment>
<dbReference type="CDD" id="cd00093">
    <property type="entry name" value="HTH_XRE"/>
    <property type="match status" value="1"/>
</dbReference>
<dbReference type="RefSeq" id="WP_130510775.1">
    <property type="nucleotide sequence ID" value="NZ_SHKY01000001.1"/>
</dbReference>